<reference evidence="3" key="1">
    <citation type="journal article" date="2020" name="mSystems">
        <title>Genome- and Community-Level Interaction Insights into Carbon Utilization and Element Cycling Functions of Hydrothermarchaeota in Hydrothermal Sediment.</title>
        <authorList>
            <person name="Zhou Z."/>
            <person name="Liu Y."/>
            <person name="Xu W."/>
            <person name="Pan J."/>
            <person name="Luo Z.H."/>
            <person name="Li M."/>
        </authorList>
    </citation>
    <scope>NUCLEOTIDE SEQUENCE [LARGE SCALE GENOMIC DNA]</scope>
    <source>
        <strain evidence="3">SpSt-1074</strain>
    </source>
</reference>
<dbReference type="GO" id="GO:0016020">
    <property type="term" value="C:membrane"/>
    <property type="evidence" value="ECO:0007669"/>
    <property type="project" value="InterPro"/>
</dbReference>
<feature type="transmembrane region" description="Helical" evidence="1">
    <location>
        <begin position="67"/>
        <end position="87"/>
    </location>
</feature>
<feature type="transmembrane region" description="Helical" evidence="1">
    <location>
        <begin position="93"/>
        <end position="114"/>
    </location>
</feature>
<evidence type="ECO:0000256" key="1">
    <source>
        <dbReference type="SAM" id="Phobius"/>
    </source>
</evidence>
<name>A0A7J3VTP6_CALS0</name>
<sequence length="284" mass="30324">MRRLLYLVQGAAAGFFFGTAAVFVRYLSSLDAFTIAFGRVLIAGLVMVLLGLLVYRSKYVEDVSRNWRKYPLLGFFLGLHFIFFTLGVQNTSVVNATTLVNTTPAMAMVLGWAFKQVKPSGLNTAGLLMTFLGSASMTFGELSYNPQQIYGDVFALAGALAWAVYLVVGKSVREGGNVLSAAGPIYLSAAVATGLAAMLVGGLKQPRGDEVLPLLGLAFFPTVLGHSLQFSSLKKLFPYEASALALLEPIVATLLAAAVLNEVVDPAFYLSAAIIITGIYMVVR</sequence>
<comment type="caution">
    <text evidence="3">The sequence shown here is derived from an EMBL/GenBank/DDBJ whole genome shotgun (WGS) entry which is preliminary data.</text>
</comment>
<feature type="transmembrane region" description="Helical" evidence="1">
    <location>
        <begin position="211"/>
        <end position="229"/>
    </location>
</feature>
<evidence type="ECO:0000259" key="2">
    <source>
        <dbReference type="Pfam" id="PF00892"/>
    </source>
</evidence>
<feature type="domain" description="EamA" evidence="2">
    <location>
        <begin position="9"/>
        <end position="137"/>
    </location>
</feature>
<dbReference type="PANTHER" id="PTHR22911:SF76">
    <property type="entry name" value="EAMA DOMAIN-CONTAINING PROTEIN"/>
    <property type="match status" value="1"/>
</dbReference>
<gene>
    <name evidence="3" type="ORF">ENM31_03625</name>
</gene>
<keyword evidence="1" id="KW-1133">Transmembrane helix</keyword>
<feature type="transmembrane region" description="Helical" evidence="1">
    <location>
        <begin position="149"/>
        <end position="168"/>
    </location>
</feature>
<feature type="domain" description="EamA" evidence="2">
    <location>
        <begin position="150"/>
        <end position="283"/>
    </location>
</feature>
<feature type="transmembrane region" description="Helical" evidence="1">
    <location>
        <begin position="180"/>
        <end position="199"/>
    </location>
</feature>
<accession>A0A7J3VTP6</accession>
<dbReference type="AlphaFoldDB" id="A0A7J3VTP6"/>
<keyword evidence="1" id="KW-0472">Membrane</keyword>
<dbReference type="InterPro" id="IPR037185">
    <property type="entry name" value="EmrE-like"/>
</dbReference>
<proteinExistence type="predicted"/>
<organism evidence="3">
    <name type="scientific">Caldiarchaeum subterraneum</name>
    <dbReference type="NCBI Taxonomy" id="311458"/>
    <lineage>
        <taxon>Archaea</taxon>
        <taxon>Nitrososphaerota</taxon>
        <taxon>Candidatus Caldarchaeales</taxon>
        <taxon>Candidatus Caldarchaeaceae</taxon>
        <taxon>Candidatus Caldarchaeum</taxon>
    </lineage>
</organism>
<dbReference type="PANTHER" id="PTHR22911">
    <property type="entry name" value="ACYL-MALONYL CONDENSING ENZYME-RELATED"/>
    <property type="match status" value="1"/>
</dbReference>
<feature type="transmembrane region" description="Helical" evidence="1">
    <location>
        <begin position="126"/>
        <end position="143"/>
    </location>
</feature>
<feature type="transmembrane region" description="Helical" evidence="1">
    <location>
        <begin position="241"/>
        <end position="260"/>
    </location>
</feature>
<protein>
    <submittedName>
        <fullName evidence="3">DMT family transporter</fullName>
    </submittedName>
</protein>
<dbReference type="SUPFAM" id="SSF103481">
    <property type="entry name" value="Multidrug resistance efflux transporter EmrE"/>
    <property type="match status" value="2"/>
</dbReference>
<keyword evidence="1" id="KW-0812">Transmembrane</keyword>
<feature type="transmembrane region" description="Helical" evidence="1">
    <location>
        <begin position="266"/>
        <end position="283"/>
    </location>
</feature>
<dbReference type="EMBL" id="DRXH01000124">
    <property type="protein sequence ID" value="HHM44372.1"/>
    <property type="molecule type" value="Genomic_DNA"/>
</dbReference>
<evidence type="ECO:0000313" key="3">
    <source>
        <dbReference type="EMBL" id="HHM44372.1"/>
    </source>
</evidence>
<dbReference type="InterPro" id="IPR000620">
    <property type="entry name" value="EamA_dom"/>
</dbReference>
<dbReference type="Pfam" id="PF00892">
    <property type="entry name" value="EamA"/>
    <property type="match status" value="2"/>
</dbReference>
<feature type="transmembrane region" description="Helical" evidence="1">
    <location>
        <begin position="36"/>
        <end position="55"/>
    </location>
</feature>